<keyword evidence="3" id="KW-1185">Reference proteome</keyword>
<keyword evidence="1" id="KW-1133">Transmembrane helix</keyword>
<keyword evidence="1" id="KW-0812">Transmembrane</keyword>
<name>A0ABY4E2W4_9NEIS</name>
<feature type="transmembrane region" description="Helical" evidence="1">
    <location>
        <begin position="77"/>
        <end position="97"/>
    </location>
</feature>
<dbReference type="Proteomes" id="UP000832011">
    <property type="component" value="Chromosome"/>
</dbReference>
<evidence type="ECO:0000256" key="1">
    <source>
        <dbReference type="SAM" id="Phobius"/>
    </source>
</evidence>
<evidence type="ECO:0008006" key="4">
    <source>
        <dbReference type="Google" id="ProtNLM"/>
    </source>
</evidence>
<evidence type="ECO:0000313" key="3">
    <source>
        <dbReference type="Proteomes" id="UP000832011"/>
    </source>
</evidence>
<dbReference type="SUPFAM" id="SSF103473">
    <property type="entry name" value="MFS general substrate transporter"/>
    <property type="match status" value="1"/>
</dbReference>
<protein>
    <recommendedName>
        <fullName evidence="4">MFS transporter</fullName>
    </recommendedName>
</protein>
<feature type="transmembrane region" description="Helical" evidence="1">
    <location>
        <begin position="103"/>
        <end position="127"/>
    </location>
</feature>
<feature type="transmembrane region" description="Helical" evidence="1">
    <location>
        <begin position="45"/>
        <end position="65"/>
    </location>
</feature>
<proteinExistence type="predicted"/>
<organism evidence="2 3">
    <name type="scientific">Vitreoscilla massiliensis</name>
    <dbReference type="NCBI Taxonomy" id="1689272"/>
    <lineage>
        <taxon>Bacteria</taxon>
        <taxon>Pseudomonadati</taxon>
        <taxon>Pseudomonadota</taxon>
        <taxon>Betaproteobacteria</taxon>
        <taxon>Neisseriales</taxon>
        <taxon>Neisseriaceae</taxon>
        <taxon>Vitreoscilla</taxon>
    </lineage>
</organism>
<dbReference type="EMBL" id="CP091511">
    <property type="protein sequence ID" value="UOO90098.1"/>
    <property type="molecule type" value="Genomic_DNA"/>
</dbReference>
<accession>A0ABY4E2W4</accession>
<evidence type="ECO:0000313" key="2">
    <source>
        <dbReference type="EMBL" id="UOO90098.1"/>
    </source>
</evidence>
<sequence length="137" mass="14851">MAQVWFKRHGRVRNVQNASLLQTLCLLALLPPAFGLTGRLWVYLGVFGYFISLPLLYASITAVMMDKAAHTDAHATAYTIQNALPMLFAFIAAALSMSLAQHFGYAFVAILAVTCSATAALLSRFVLSSISSKPHES</sequence>
<dbReference type="InterPro" id="IPR036259">
    <property type="entry name" value="MFS_trans_sf"/>
</dbReference>
<dbReference type="Gene3D" id="1.20.1250.20">
    <property type="entry name" value="MFS general substrate transporter like domains"/>
    <property type="match status" value="1"/>
</dbReference>
<dbReference type="RefSeq" id="WP_147645382.1">
    <property type="nucleotide sequence ID" value="NZ_CABKVG010000008.1"/>
</dbReference>
<keyword evidence="1" id="KW-0472">Membrane</keyword>
<reference evidence="2 3" key="1">
    <citation type="journal article" date="2022" name="Res Sq">
        <title>Evolution of multicellular longitudinally dividing oral cavity symbionts (Neisseriaceae).</title>
        <authorList>
            <person name="Nyongesa S."/>
            <person name="Weber P."/>
            <person name="Bernet E."/>
            <person name="Pullido F."/>
            <person name="Nieckarz M."/>
            <person name="Delaby M."/>
            <person name="Nieves C."/>
            <person name="Viehboeck T."/>
            <person name="Krause N."/>
            <person name="Rivera-Millot A."/>
            <person name="Nakamura A."/>
            <person name="Vischer N."/>
            <person name="VanNieuwenhze M."/>
            <person name="Brun Y."/>
            <person name="Cava F."/>
            <person name="Bulgheresi S."/>
            <person name="Veyrier F."/>
        </authorList>
    </citation>
    <scope>NUCLEOTIDE SEQUENCE [LARGE SCALE GENOMIC DNA]</scope>
    <source>
        <strain evidence="2 3">SN4</strain>
    </source>
</reference>
<gene>
    <name evidence="2" type="ORF">LVJ82_03675</name>
</gene>